<dbReference type="PRINTS" id="PR01036">
    <property type="entry name" value="TCRTETB"/>
</dbReference>
<dbReference type="GO" id="GO:0005886">
    <property type="term" value="C:plasma membrane"/>
    <property type="evidence" value="ECO:0007669"/>
    <property type="project" value="UniProtKB-SubCell"/>
</dbReference>
<feature type="transmembrane region" description="Helical" evidence="7">
    <location>
        <begin position="264"/>
        <end position="284"/>
    </location>
</feature>
<feature type="transmembrane region" description="Helical" evidence="7">
    <location>
        <begin position="354"/>
        <end position="378"/>
    </location>
</feature>
<proteinExistence type="predicted"/>
<evidence type="ECO:0000256" key="1">
    <source>
        <dbReference type="ARBA" id="ARBA00004651"/>
    </source>
</evidence>
<dbReference type="PANTHER" id="PTHR23501">
    <property type="entry name" value="MAJOR FACILITATOR SUPERFAMILY"/>
    <property type="match status" value="1"/>
</dbReference>
<dbReference type="Gene3D" id="1.20.1250.20">
    <property type="entry name" value="MFS general substrate transporter like domains"/>
    <property type="match status" value="1"/>
</dbReference>
<dbReference type="PROSITE" id="PS50850">
    <property type="entry name" value="MFS"/>
    <property type="match status" value="1"/>
</dbReference>
<feature type="transmembrane region" description="Helical" evidence="7">
    <location>
        <begin position="197"/>
        <end position="216"/>
    </location>
</feature>
<comment type="caution">
    <text evidence="9">The sequence shown here is derived from an EMBL/GenBank/DDBJ whole genome shotgun (WGS) entry which is preliminary data.</text>
</comment>
<feature type="transmembrane region" description="Helical" evidence="7">
    <location>
        <begin position="164"/>
        <end position="185"/>
    </location>
</feature>
<comment type="subcellular location">
    <subcellularLocation>
        <location evidence="1">Cell membrane</location>
        <topology evidence="1">Multi-pass membrane protein</topology>
    </subcellularLocation>
</comment>
<dbReference type="Proteomes" id="UP000068164">
    <property type="component" value="Unassembled WGS sequence"/>
</dbReference>
<dbReference type="InterPro" id="IPR020846">
    <property type="entry name" value="MFS_dom"/>
</dbReference>
<feature type="transmembrane region" description="Helical" evidence="7">
    <location>
        <begin position="222"/>
        <end position="243"/>
    </location>
</feature>
<dbReference type="SUPFAM" id="SSF103473">
    <property type="entry name" value="MFS general substrate transporter"/>
    <property type="match status" value="1"/>
</dbReference>
<dbReference type="InterPro" id="IPR011701">
    <property type="entry name" value="MFS"/>
</dbReference>
<dbReference type="RefSeq" id="WP_062373421.1">
    <property type="nucleotide sequence ID" value="NZ_LNCD01000120.1"/>
</dbReference>
<keyword evidence="5 7" id="KW-1133">Transmembrane helix</keyword>
<dbReference type="Pfam" id="PF07690">
    <property type="entry name" value="MFS_1"/>
    <property type="match status" value="2"/>
</dbReference>
<dbReference type="GO" id="GO:0022857">
    <property type="term" value="F:transmembrane transporter activity"/>
    <property type="evidence" value="ECO:0007669"/>
    <property type="project" value="InterPro"/>
</dbReference>
<evidence type="ECO:0000313" key="10">
    <source>
        <dbReference type="Proteomes" id="UP000068164"/>
    </source>
</evidence>
<dbReference type="OrthoDB" id="9812221at2"/>
<protein>
    <submittedName>
        <fullName evidence="9">MFS transporter</fullName>
    </submittedName>
</protein>
<feature type="transmembrane region" description="Helical" evidence="7">
    <location>
        <begin position="78"/>
        <end position="97"/>
    </location>
</feature>
<feature type="domain" description="Major facilitator superfamily (MFS) profile" evidence="8">
    <location>
        <begin position="13"/>
        <end position="482"/>
    </location>
</feature>
<dbReference type="PANTHER" id="PTHR23501:SF191">
    <property type="entry name" value="VACUOLAR BASIC AMINO ACID TRANSPORTER 4"/>
    <property type="match status" value="1"/>
</dbReference>
<feature type="transmembrane region" description="Helical" evidence="7">
    <location>
        <begin position="399"/>
        <end position="422"/>
    </location>
</feature>
<feature type="transmembrane region" description="Helical" evidence="7">
    <location>
        <begin position="47"/>
        <end position="66"/>
    </location>
</feature>
<dbReference type="EMBL" id="LNCD01000120">
    <property type="protein sequence ID" value="KWV44907.1"/>
    <property type="molecule type" value="Genomic_DNA"/>
</dbReference>
<sequence>MSHTALRSNRALVVAIIMLATFMVAIEATIVATAMPKIVGQLGGFTYYSWVFSAFLLAQSTTTVIYGKLSDIFGRKPVLISGILIFLFGSLLCGLAWSMASLIVFRLLQGLGAGAIQPVTMTIIGDLFTLEERGRVQGIMATVWATSAVVGPLAGGVIVDTISWAWIFWINLPIGIVSIAAFSLFLKESVAHKQAKIDYLGAILFSIAVIALLVILTEAADAKAWVLALLALVFAVAAVLFVLQEKRAAEPIISIALWSRRLVATSNAATLLAGMALIGLSTVLPMYVQGVLGRSSIVAGFTLTMLVVGWPLAVMLSSRLFRAFGIRRTLRVGSLMFPFGASFLLFLTPDSHPALAGAGSFFMGFGMGLISLTSIALVQDSVEWSMRGSATASIIFARSLGNTLGATVLGAILNAGISHYAAGDAASSLHDVLNQPTGLSELAADPAIRTVFDASLHWTFWGVAVVAVLTFLSAWLIPVGREQGRASVTSAASEASH</sequence>
<evidence type="ECO:0000256" key="4">
    <source>
        <dbReference type="ARBA" id="ARBA00022692"/>
    </source>
</evidence>
<evidence type="ECO:0000259" key="8">
    <source>
        <dbReference type="PROSITE" id="PS50850"/>
    </source>
</evidence>
<evidence type="ECO:0000313" key="9">
    <source>
        <dbReference type="EMBL" id="KWV44907.1"/>
    </source>
</evidence>
<keyword evidence="4 7" id="KW-0812">Transmembrane</keyword>
<feature type="transmembrane region" description="Helical" evidence="7">
    <location>
        <begin position="103"/>
        <end position="124"/>
    </location>
</feature>
<evidence type="ECO:0000256" key="2">
    <source>
        <dbReference type="ARBA" id="ARBA00022448"/>
    </source>
</evidence>
<keyword evidence="2" id="KW-0813">Transport</keyword>
<feature type="transmembrane region" description="Helical" evidence="7">
    <location>
        <begin position="136"/>
        <end position="158"/>
    </location>
</feature>
<feature type="transmembrane region" description="Helical" evidence="7">
    <location>
        <begin position="296"/>
        <end position="317"/>
    </location>
</feature>
<feature type="transmembrane region" description="Helical" evidence="7">
    <location>
        <begin position="458"/>
        <end position="477"/>
    </location>
</feature>
<organism evidence="9 10">
    <name type="scientific">Rhizobium altiplani</name>
    <dbReference type="NCBI Taxonomy" id="1864509"/>
    <lineage>
        <taxon>Bacteria</taxon>
        <taxon>Pseudomonadati</taxon>
        <taxon>Pseudomonadota</taxon>
        <taxon>Alphaproteobacteria</taxon>
        <taxon>Hyphomicrobiales</taxon>
        <taxon>Rhizobiaceae</taxon>
        <taxon>Rhizobium/Agrobacterium group</taxon>
        <taxon>Rhizobium</taxon>
    </lineage>
</organism>
<evidence type="ECO:0000256" key="7">
    <source>
        <dbReference type="SAM" id="Phobius"/>
    </source>
</evidence>
<keyword evidence="10" id="KW-1185">Reference proteome</keyword>
<evidence type="ECO:0000256" key="3">
    <source>
        <dbReference type="ARBA" id="ARBA00022475"/>
    </source>
</evidence>
<dbReference type="InterPro" id="IPR036259">
    <property type="entry name" value="MFS_trans_sf"/>
</dbReference>
<accession>A0A109J9P7</accession>
<feature type="transmembrane region" description="Helical" evidence="7">
    <location>
        <begin position="329"/>
        <end position="348"/>
    </location>
</feature>
<dbReference type="FunFam" id="1.20.1720.10:FF:000004">
    <property type="entry name" value="EmrB/QacA family drug resistance transporter"/>
    <property type="match status" value="1"/>
</dbReference>
<dbReference type="AlphaFoldDB" id="A0A109J9P7"/>
<name>A0A109J9P7_9HYPH</name>
<reference evidence="9 10" key="1">
    <citation type="submission" date="2015-11" db="EMBL/GenBank/DDBJ databases">
        <title>Draft Genome Sequence of the Strain BR 10423 (Rhizobium sp.) isolated from nodules of Mimosa pudica.</title>
        <authorList>
            <person name="Barauna A.C."/>
            <person name="Zilli J.E."/>
            <person name="Simoes-Araujo J.L."/>
            <person name="Reis V.M."/>
            <person name="James E.K."/>
            <person name="Reis F.B.Jr."/>
            <person name="Rouws L.F."/>
            <person name="Passos S.R."/>
            <person name="Gois S.R."/>
        </authorList>
    </citation>
    <scope>NUCLEOTIDE SEQUENCE [LARGE SCALE GENOMIC DNA]</scope>
    <source>
        <strain evidence="9 10">BR10423</strain>
    </source>
</reference>
<dbReference type="Gene3D" id="1.20.1720.10">
    <property type="entry name" value="Multidrug resistance protein D"/>
    <property type="match status" value="1"/>
</dbReference>
<evidence type="ECO:0000256" key="5">
    <source>
        <dbReference type="ARBA" id="ARBA00022989"/>
    </source>
</evidence>
<keyword evidence="6 7" id="KW-0472">Membrane</keyword>
<gene>
    <name evidence="9" type="ORF">AS026_02010</name>
</gene>
<dbReference type="CDD" id="cd17502">
    <property type="entry name" value="MFS_Azr1_MDR_like"/>
    <property type="match status" value="1"/>
</dbReference>
<feature type="transmembrane region" description="Helical" evidence="7">
    <location>
        <begin position="12"/>
        <end position="35"/>
    </location>
</feature>
<evidence type="ECO:0000256" key="6">
    <source>
        <dbReference type="ARBA" id="ARBA00023136"/>
    </source>
</evidence>
<keyword evidence="3" id="KW-1003">Cell membrane</keyword>